<dbReference type="Proteomes" id="UP000735874">
    <property type="component" value="Unassembled WGS sequence"/>
</dbReference>
<evidence type="ECO:0000313" key="1">
    <source>
        <dbReference type="EMBL" id="KAG2852422.1"/>
    </source>
</evidence>
<protein>
    <submittedName>
        <fullName evidence="5">Uncharacterized protein</fullName>
    </submittedName>
</protein>
<name>A0A329RZR3_9STRA</name>
<keyword evidence="6" id="KW-1185">Reference proteome</keyword>
<accession>A0A329RZR3</accession>
<dbReference type="Proteomes" id="UP000736787">
    <property type="component" value="Unassembled WGS sequence"/>
</dbReference>
<dbReference type="EMBL" id="MJFZ01000404">
    <property type="protein sequence ID" value="RAW29830.1"/>
    <property type="molecule type" value="Genomic_DNA"/>
</dbReference>
<dbReference type="AlphaFoldDB" id="A0A329RZR3"/>
<sequence>MTGKAFSKLLKFMERAEQSSESGCNRKDTYFKALSLYQTSNKTKTAFEFTGAFKNTGQSG</sequence>
<dbReference type="EMBL" id="RCML01000561">
    <property type="protein sequence ID" value="KAG2973783.1"/>
    <property type="molecule type" value="Genomic_DNA"/>
</dbReference>
<evidence type="ECO:0000313" key="6">
    <source>
        <dbReference type="Proteomes" id="UP000251314"/>
    </source>
</evidence>
<dbReference type="Proteomes" id="UP000774804">
    <property type="component" value="Unassembled WGS sequence"/>
</dbReference>
<dbReference type="EMBL" id="RCMI01000533">
    <property type="protein sequence ID" value="KAG2906680.1"/>
    <property type="molecule type" value="Genomic_DNA"/>
</dbReference>
<evidence type="ECO:0000313" key="5">
    <source>
        <dbReference type="EMBL" id="RAW29830.1"/>
    </source>
</evidence>
<organism evidence="5 6">
    <name type="scientific">Phytophthora cactorum</name>
    <dbReference type="NCBI Taxonomy" id="29920"/>
    <lineage>
        <taxon>Eukaryota</taxon>
        <taxon>Sar</taxon>
        <taxon>Stramenopiles</taxon>
        <taxon>Oomycota</taxon>
        <taxon>Peronosporomycetes</taxon>
        <taxon>Peronosporales</taxon>
        <taxon>Peronosporaceae</taxon>
        <taxon>Phytophthora</taxon>
    </lineage>
</organism>
<dbReference type="EMBL" id="RCMK01000532">
    <property type="protein sequence ID" value="KAG2923629.1"/>
    <property type="molecule type" value="Genomic_DNA"/>
</dbReference>
<dbReference type="VEuPathDB" id="FungiDB:PC110_g13803"/>
<dbReference type="EMBL" id="RCMG01000543">
    <property type="protein sequence ID" value="KAG2852422.1"/>
    <property type="molecule type" value="Genomic_DNA"/>
</dbReference>
<evidence type="ECO:0000313" key="4">
    <source>
        <dbReference type="EMBL" id="KAG2973783.1"/>
    </source>
</evidence>
<reference evidence="5 6" key="1">
    <citation type="submission" date="2018-01" db="EMBL/GenBank/DDBJ databases">
        <title>Draft genome of the strawberry crown rot pathogen Phytophthora cactorum.</title>
        <authorList>
            <person name="Armitage A.D."/>
            <person name="Lysoe E."/>
            <person name="Nellist C.F."/>
            <person name="Harrison R.J."/>
            <person name="Brurberg M.B."/>
        </authorList>
    </citation>
    <scope>NUCLEOTIDE SEQUENCE [LARGE SCALE GENOMIC DNA]</scope>
    <source>
        <strain evidence="5 6">10300</strain>
    </source>
</reference>
<dbReference type="OrthoDB" id="10277357at2759"/>
<evidence type="ECO:0000313" key="3">
    <source>
        <dbReference type="EMBL" id="KAG2923629.1"/>
    </source>
</evidence>
<comment type="caution">
    <text evidence="5">The sequence shown here is derived from an EMBL/GenBank/DDBJ whole genome shotgun (WGS) entry which is preliminary data.</text>
</comment>
<proteinExistence type="predicted"/>
<reference evidence="1" key="2">
    <citation type="submission" date="2018-10" db="EMBL/GenBank/DDBJ databases">
        <title>Effector identification in a new, highly contiguous assembly of the strawberry crown rot pathogen Phytophthora cactorum.</title>
        <authorList>
            <person name="Armitage A.D."/>
            <person name="Nellist C.F."/>
            <person name="Bates H."/>
            <person name="Vickerstaff R.J."/>
            <person name="Harrison R.J."/>
        </authorList>
    </citation>
    <scope>NUCLEOTIDE SEQUENCE</scope>
    <source>
        <strain evidence="1">15-7</strain>
        <strain evidence="2">4032</strain>
        <strain evidence="3">4040</strain>
        <strain evidence="4">P415</strain>
    </source>
</reference>
<dbReference type="Proteomes" id="UP000251314">
    <property type="component" value="Unassembled WGS sequence"/>
</dbReference>
<gene>
    <name evidence="5" type="ORF">PC110_g13803</name>
    <name evidence="1" type="ORF">PC113_g15035</name>
    <name evidence="2" type="ORF">PC115_g14204</name>
    <name evidence="3" type="ORF">PC117_g15682</name>
    <name evidence="4" type="ORF">PC118_g14928</name>
</gene>
<dbReference type="Proteomes" id="UP000697107">
    <property type="component" value="Unassembled WGS sequence"/>
</dbReference>
<evidence type="ECO:0000313" key="2">
    <source>
        <dbReference type="EMBL" id="KAG2906680.1"/>
    </source>
</evidence>